<name>S0DEP5_9ZZZZ</name>
<reference evidence="1" key="2">
    <citation type="journal article" date="2013" name="Biotechnol. Biofuels">
        <title>Mining for hemicellulases in the fungus-growing termite Pseudacanthotermes militaris using functional metagenomics.</title>
        <authorList>
            <person name="Bastien G."/>
            <person name="Arnal G."/>
            <person name="Bozonnet S."/>
            <person name="Laguerre S."/>
            <person name="Ferreira F."/>
            <person name="Faure R."/>
            <person name="Henrissat B."/>
            <person name="Lefevre F."/>
            <person name="Robe P."/>
            <person name="Bouchez O."/>
            <person name="Noirot C."/>
            <person name="Dumon C."/>
            <person name="O'Donohue M."/>
        </authorList>
    </citation>
    <scope>NUCLEOTIDE SEQUENCE</scope>
</reference>
<dbReference type="AlphaFoldDB" id="S0DEP5"/>
<gene>
    <name evidence="1" type="ORF">BN138_597</name>
</gene>
<protein>
    <submittedName>
        <fullName evidence="1">Uncharacterized protein</fullName>
    </submittedName>
</protein>
<dbReference type="EMBL" id="HF548299">
    <property type="protein sequence ID" value="CCO21409.1"/>
    <property type="molecule type" value="Genomic_DNA"/>
</dbReference>
<proteinExistence type="predicted"/>
<organism evidence="1">
    <name type="scientific">termite gut metagenome</name>
    <dbReference type="NCBI Taxonomy" id="433724"/>
    <lineage>
        <taxon>unclassified sequences</taxon>
        <taxon>metagenomes</taxon>
        <taxon>organismal metagenomes</taxon>
    </lineage>
</organism>
<accession>S0DEP5</accession>
<sequence length="97" mass="11305">MIEISDNIYRELAARLAGAIGEDDYFNGAVEYENEELYARLVATVLVYRREETFPEGVRRVVSNVVPMWWELRTVQQCGDADNDFSFDELKQYLICD</sequence>
<reference evidence="1" key="1">
    <citation type="submission" date="2012-10" db="EMBL/GenBank/DDBJ databases">
        <authorList>
            <person name="Sandrine L."/>
        </authorList>
    </citation>
    <scope>NUCLEOTIDE SEQUENCE</scope>
</reference>
<evidence type="ECO:0000313" key="1">
    <source>
        <dbReference type="EMBL" id="CCO21409.1"/>
    </source>
</evidence>